<dbReference type="GO" id="GO:0016491">
    <property type="term" value="F:oxidoreductase activity"/>
    <property type="evidence" value="ECO:0007669"/>
    <property type="project" value="UniProtKB-KW"/>
</dbReference>
<name>A0AAW9K7I9_CLOPF</name>
<dbReference type="InterPro" id="IPR036188">
    <property type="entry name" value="FAD/NAD-bd_sf"/>
</dbReference>
<organism evidence="6 7">
    <name type="scientific">Clostridium perfringens</name>
    <dbReference type="NCBI Taxonomy" id="1502"/>
    <lineage>
        <taxon>Bacteria</taxon>
        <taxon>Bacillati</taxon>
        <taxon>Bacillota</taxon>
        <taxon>Clostridia</taxon>
        <taxon>Eubacteriales</taxon>
        <taxon>Clostridiaceae</taxon>
        <taxon>Clostridium</taxon>
    </lineage>
</organism>
<gene>
    <name evidence="6" type="ORF">GNF83_20945</name>
</gene>
<dbReference type="Gene3D" id="3.40.50.720">
    <property type="entry name" value="NAD(P)-binding Rossmann-like Domain"/>
    <property type="match status" value="1"/>
</dbReference>
<dbReference type="Gene3D" id="3.50.50.60">
    <property type="entry name" value="FAD/NAD(P)-binding domain"/>
    <property type="match status" value="1"/>
</dbReference>
<evidence type="ECO:0000259" key="5">
    <source>
        <dbReference type="Pfam" id="PF07992"/>
    </source>
</evidence>
<evidence type="ECO:0000256" key="4">
    <source>
        <dbReference type="ARBA" id="ARBA00023002"/>
    </source>
</evidence>
<keyword evidence="3" id="KW-0288">FMN</keyword>
<dbReference type="EMBL" id="WNUR01001360">
    <property type="protein sequence ID" value="MDZ7543584.1"/>
    <property type="molecule type" value="Genomic_DNA"/>
</dbReference>
<evidence type="ECO:0000313" key="7">
    <source>
        <dbReference type="Proteomes" id="UP001288944"/>
    </source>
</evidence>
<feature type="domain" description="FAD/NAD(P)-binding" evidence="5">
    <location>
        <begin position="1"/>
        <end position="96"/>
    </location>
</feature>
<accession>A0AAW9K7I9</accession>
<evidence type="ECO:0000256" key="2">
    <source>
        <dbReference type="ARBA" id="ARBA00022630"/>
    </source>
</evidence>
<sequence length="128" mass="14408">CETALWLKDMGKDVTIVEMMDDILQVGGPLCHANHDMLKELVAFKKINVRCGSKVIKATEEGFVIQGKESQEIVKADSAIIAIGYDSENSLYDKIKFLRPNIRMIGDANKVQNIMYAIWDAYEVARNI</sequence>
<evidence type="ECO:0000256" key="1">
    <source>
        <dbReference type="ARBA" id="ARBA00001917"/>
    </source>
</evidence>
<comment type="cofactor">
    <cofactor evidence="1">
        <name>FMN</name>
        <dbReference type="ChEBI" id="CHEBI:58210"/>
    </cofactor>
</comment>
<keyword evidence="2" id="KW-0285">Flavoprotein</keyword>
<proteinExistence type="predicted"/>
<dbReference type="SUPFAM" id="SSF51905">
    <property type="entry name" value="FAD/NAD(P)-binding domain"/>
    <property type="match status" value="1"/>
</dbReference>
<dbReference type="Pfam" id="PF07992">
    <property type="entry name" value="Pyr_redox_2"/>
    <property type="match status" value="1"/>
</dbReference>
<reference evidence="6" key="1">
    <citation type="submission" date="2019-11" db="EMBL/GenBank/DDBJ databases">
        <title>Characterization of Clostridium perfringens isolates from swine manure treated agricultural soils.</title>
        <authorList>
            <person name="Wushke S.T."/>
        </authorList>
    </citation>
    <scope>NUCLEOTIDE SEQUENCE</scope>
    <source>
        <strain evidence="6">X62</strain>
    </source>
</reference>
<feature type="non-terminal residue" evidence="6">
    <location>
        <position position="1"/>
    </location>
</feature>
<keyword evidence="4" id="KW-0560">Oxidoreductase</keyword>
<dbReference type="InterPro" id="IPR023753">
    <property type="entry name" value="FAD/NAD-binding_dom"/>
</dbReference>
<dbReference type="PANTHER" id="PTHR42917:SF2">
    <property type="entry name" value="2,4-DIENOYL-COA REDUCTASE [(2E)-ENOYL-COA-PRODUCING]"/>
    <property type="match status" value="1"/>
</dbReference>
<dbReference type="Proteomes" id="UP001288944">
    <property type="component" value="Unassembled WGS sequence"/>
</dbReference>
<comment type="caution">
    <text evidence="6">The sequence shown here is derived from an EMBL/GenBank/DDBJ whole genome shotgun (WGS) entry which is preliminary data.</text>
</comment>
<evidence type="ECO:0000313" key="6">
    <source>
        <dbReference type="EMBL" id="MDZ7543584.1"/>
    </source>
</evidence>
<dbReference type="PANTHER" id="PTHR42917">
    <property type="entry name" value="2,4-DIENOYL-COA REDUCTASE"/>
    <property type="match status" value="1"/>
</dbReference>
<dbReference type="AlphaFoldDB" id="A0AAW9K7I9"/>
<evidence type="ECO:0000256" key="3">
    <source>
        <dbReference type="ARBA" id="ARBA00022643"/>
    </source>
</evidence>
<dbReference type="InterPro" id="IPR051793">
    <property type="entry name" value="NADH:flavin_oxidoreductase"/>
</dbReference>
<protein>
    <submittedName>
        <fullName evidence="6">2-enoate reductase</fullName>
    </submittedName>
</protein>